<evidence type="ECO:0000256" key="2">
    <source>
        <dbReference type="ARBA" id="ARBA00022737"/>
    </source>
</evidence>
<feature type="compositionally biased region" description="Polar residues" evidence="8">
    <location>
        <begin position="72"/>
        <end position="82"/>
    </location>
</feature>
<keyword evidence="6 7" id="KW-0539">Nucleus</keyword>
<keyword evidence="4" id="KW-0805">Transcription regulation</keyword>
<evidence type="ECO:0000256" key="1">
    <source>
        <dbReference type="ARBA" id="ARBA00004123"/>
    </source>
</evidence>
<name>A0A8C4WYQ8_EPTBU</name>
<evidence type="ECO:0000256" key="7">
    <source>
        <dbReference type="PROSITE-ProRule" id="PRU00267"/>
    </source>
</evidence>
<dbReference type="AlphaFoldDB" id="A0A8C4WYQ8"/>
<evidence type="ECO:0000256" key="5">
    <source>
        <dbReference type="ARBA" id="ARBA00023163"/>
    </source>
</evidence>
<dbReference type="GO" id="GO:0003677">
    <property type="term" value="F:DNA binding"/>
    <property type="evidence" value="ECO:0007669"/>
    <property type="project" value="UniProtKB-UniRule"/>
</dbReference>
<dbReference type="GO" id="GO:0006338">
    <property type="term" value="P:chromatin remodeling"/>
    <property type="evidence" value="ECO:0007669"/>
    <property type="project" value="InterPro"/>
</dbReference>
<evidence type="ECO:0000313" key="10">
    <source>
        <dbReference type="Ensembl" id="ENSEBUP00000020070.1"/>
    </source>
</evidence>
<evidence type="ECO:0000256" key="3">
    <source>
        <dbReference type="ARBA" id="ARBA00022853"/>
    </source>
</evidence>
<feature type="region of interest" description="Disordered" evidence="8">
    <location>
        <begin position="159"/>
        <end position="194"/>
    </location>
</feature>
<dbReference type="GeneTree" id="ENSGT00390000003017"/>
<dbReference type="CDD" id="cd21984">
    <property type="entry name" value="HMG-box_PB1"/>
    <property type="match status" value="1"/>
</dbReference>
<dbReference type="GO" id="GO:0006368">
    <property type="term" value="P:transcription elongation by RNA polymerase II"/>
    <property type="evidence" value="ECO:0007669"/>
    <property type="project" value="TreeGrafter"/>
</dbReference>
<dbReference type="GO" id="GO:0016514">
    <property type="term" value="C:SWI/SNF complex"/>
    <property type="evidence" value="ECO:0007669"/>
    <property type="project" value="TreeGrafter"/>
</dbReference>
<organism evidence="10 11">
    <name type="scientific">Eptatretus burgeri</name>
    <name type="common">Inshore hagfish</name>
    <dbReference type="NCBI Taxonomy" id="7764"/>
    <lineage>
        <taxon>Eukaryota</taxon>
        <taxon>Metazoa</taxon>
        <taxon>Chordata</taxon>
        <taxon>Craniata</taxon>
        <taxon>Vertebrata</taxon>
        <taxon>Cyclostomata</taxon>
        <taxon>Myxini</taxon>
        <taxon>Myxiniformes</taxon>
        <taxon>Myxinidae</taxon>
        <taxon>Eptatretinae</taxon>
        <taxon>Eptatretus</taxon>
    </lineage>
</organism>
<proteinExistence type="predicted"/>
<dbReference type="Gene3D" id="1.10.30.10">
    <property type="entry name" value="High mobility group box domain"/>
    <property type="match status" value="1"/>
</dbReference>
<dbReference type="InterPro" id="IPR009071">
    <property type="entry name" value="HMG_box_dom"/>
</dbReference>
<dbReference type="GO" id="GO:0003682">
    <property type="term" value="F:chromatin binding"/>
    <property type="evidence" value="ECO:0007669"/>
    <property type="project" value="TreeGrafter"/>
</dbReference>
<dbReference type="InterPro" id="IPR037382">
    <property type="entry name" value="Rsc/polybromo"/>
</dbReference>
<evidence type="ECO:0000259" key="9">
    <source>
        <dbReference type="PROSITE" id="PS50118"/>
    </source>
</evidence>
<evidence type="ECO:0000313" key="11">
    <source>
        <dbReference type="Proteomes" id="UP000694388"/>
    </source>
</evidence>
<feature type="compositionally biased region" description="Basic and acidic residues" evidence="8">
    <location>
        <begin position="62"/>
        <end position="71"/>
    </location>
</feature>
<dbReference type="SMART" id="SM00398">
    <property type="entry name" value="HMG"/>
    <property type="match status" value="1"/>
</dbReference>
<feature type="DNA-binding region" description="HMG box" evidence="7">
    <location>
        <begin position="6"/>
        <end position="74"/>
    </location>
</feature>
<dbReference type="PANTHER" id="PTHR16062:SF19">
    <property type="entry name" value="PROTEIN POLYBROMO-1"/>
    <property type="match status" value="1"/>
</dbReference>
<dbReference type="PROSITE" id="PS50118">
    <property type="entry name" value="HMG_BOX_2"/>
    <property type="match status" value="1"/>
</dbReference>
<dbReference type="InterPro" id="IPR036910">
    <property type="entry name" value="HMG_box_dom_sf"/>
</dbReference>
<reference evidence="10" key="1">
    <citation type="submission" date="2025-08" db="UniProtKB">
        <authorList>
            <consortium name="Ensembl"/>
        </authorList>
    </citation>
    <scope>IDENTIFICATION</scope>
</reference>
<accession>A0A8C4WYQ8</accession>
<comment type="subcellular location">
    <subcellularLocation>
        <location evidence="1">Nucleus</location>
    </subcellularLocation>
</comment>
<dbReference type="Ensembl" id="ENSEBUT00000020646.1">
    <property type="protein sequence ID" value="ENSEBUP00000020070.1"/>
    <property type="gene ID" value="ENSEBUG00000012453.1"/>
</dbReference>
<sequence>MKDGKRRTNPSGYILFSSEMRAVIKAKHPEYSFGELSRIVGTEWRNLEAVKKAEYEERAAKQAELQERERNTASPRTSTPSNAIMGVVPPPTPMGLLHQLPQAAGMNIYPSPCPPIMPASSDGLTLHVPSALPSIISPCFSQQLIPRLGGRVMGHSVGGVAHPSGAGSGYPQPPPPPPYPAPQTSQTGQTGSLMAPSVPMFVTVPPRPQRLLHSEAYVRYIESLNKDGRSVSRWQHTFTARREDVPLSREQEARLPVHWLPSKGAHSCMAQALWRLRDIMLRDALNIQQSCPDP</sequence>
<dbReference type="Proteomes" id="UP000694388">
    <property type="component" value="Unplaced"/>
</dbReference>
<keyword evidence="7" id="KW-0238">DNA-binding</keyword>
<keyword evidence="5" id="KW-0804">Transcription</keyword>
<dbReference type="GO" id="GO:0016586">
    <property type="term" value="C:RSC-type complex"/>
    <property type="evidence" value="ECO:0007669"/>
    <property type="project" value="InterPro"/>
</dbReference>
<dbReference type="SUPFAM" id="SSF47095">
    <property type="entry name" value="HMG-box"/>
    <property type="match status" value="1"/>
</dbReference>
<evidence type="ECO:0000256" key="6">
    <source>
        <dbReference type="ARBA" id="ARBA00023242"/>
    </source>
</evidence>
<keyword evidence="3" id="KW-0156">Chromatin regulator</keyword>
<keyword evidence="11" id="KW-1185">Reference proteome</keyword>
<protein>
    <recommendedName>
        <fullName evidence="9">HMG box domain-containing protein</fullName>
    </recommendedName>
</protein>
<reference evidence="10" key="2">
    <citation type="submission" date="2025-09" db="UniProtKB">
        <authorList>
            <consortium name="Ensembl"/>
        </authorList>
    </citation>
    <scope>IDENTIFICATION</scope>
</reference>
<dbReference type="PANTHER" id="PTHR16062">
    <property type="entry name" value="SWI/SNF-RELATED"/>
    <property type="match status" value="1"/>
</dbReference>
<dbReference type="Pfam" id="PF00505">
    <property type="entry name" value="HMG_box"/>
    <property type="match status" value="1"/>
</dbReference>
<feature type="compositionally biased region" description="Pro residues" evidence="8">
    <location>
        <begin position="171"/>
        <end position="181"/>
    </location>
</feature>
<evidence type="ECO:0000256" key="4">
    <source>
        <dbReference type="ARBA" id="ARBA00023015"/>
    </source>
</evidence>
<feature type="domain" description="HMG box" evidence="9">
    <location>
        <begin position="6"/>
        <end position="74"/>
    </location>
</feature>
<feature type="region of interest" description="Disordered" evidence="8">
    <location>
        <begin position="62"/>
        <end position="84"/>
    </location>
</feature>
<evidence type="ECO:0000256" key="8">
    <source>
        <dbReference type="SAM" id="MobiDB-lite"/>
    </source>
</evidence>
<keyword evidence="2" id="KW-0677">Repeat</keyword>